<dbReference type="EMBL" id="JARBJD010000242">
    <property type="protein sequence ID" value="KAK2945967.1"/>
    <property type="molecule type" value="Genomic_DNA"/>
</dbReference>
<evidence type="ECO:0000313" key="3">
    <source>
        <dbReference type="Proteomes" id="UP001281761"/>
    </source>
</evidence>
<organism evidence="2 3">
    <name type="scientific">Blattamonas nauphoetae</name>
    <dbReference type="NCBI Taxonomy" id="2049346"/>
    <lineage>
        <taxon>Eukaryota</taxon>
        <taxon>Metamonada</taxon>
        <taxon>Preaxostyla</taxon>
        <taxon>Oxymonadida</taxon>
        <taxon>Blattamonas</taxon>
    </lineage>
</organism>
<name>A0ABQ9X2P7_9EUKA</name>
<keyword evidence="3" id="KW-1185">Reference proteome</keyword>
<proteinExistence type="predicted"/>
<dbReference type="Proteomes" id="UP001281761">
    <property type="component" value="Unassembled WGS sequence"/>
</dbReference>
<comment type="caution">
    <text evidence="2">The sequence shown here is derived from an EMBL/GenBank/DDBJ whole genome shotgun (WGS) entry which is preliminary data.</text>
</comment>
<feature type="region of interest" description="Disordered" evidence="1">
    <location>
        <begin position="1"/>
        <end position="23"/>
    </location>
</feature>
<reference evidence="2 3" key="1">
    <citation type="journal article" date="2022" name="bioRxiv">
        <title>Genomics of Preaxostyla Flagellates Illuminates Evolutionary Transitions and the Path Towards Mitochondrial Loss.</title>
        <authorList>
            <person name="Novak L.V.F."/>
            <person name="Treitli S.C."/>
            <person name="Pyrih J."/>
            <person name="Halakuc P."/>
            <person name="Pipaliya S.V."/>
            <person name="Vacek V."/>
            <person name="Brzon O."/>
            <person name="Soukal P."/>
            <person name="Eme L."/>
            <person name="Dacks J.B."/>
            <person name="Karnkowska A."/>
            <person name="Elias M."/>
            <person name="Hampl V."/>
        </authorList>
    </citation>
    <scope>NUCLEOTIDE SEQUENCE [LARGE SCALE GENOMIC DNA]</scope>
    <source>
        <strain evidence="2">NAU3</strain>
        <tissue evidence="2">Gut</tissue>
    </source>
</reference>
<accession>A0ABQ9X2P7</accession>
<sequence>MTEIDRRTDTSSCTAGSDLSSSQFSFSTDCSPFLNWTEVHVSEDTKAVVFQSLIATVKSKPALDVSLEAKAVKFLEYVFPEPLATAHEVLGIFTSYSDDPSPDFVQYLGVLISSPSQAIPTTAMRILDTLLDRCSAELRLALVQADLIPQLIVTLNTLSLSFTKAIDIHIYLFSSINKLVWLVTPEGLEILGIQDENELQAVHETIFQQVVAPSEQYICNLCMHRFSIFDGDQSYEFMHLLAQLLEISPYHQPTLEIVLHMPIFLAIPSCLTFFEDDESIWSFLHTMNHAQWEWNKERGEVHQKWKTIHRMLRMEGIEDAIEGTLRNDENGFGRLIVDESIGWNNLLDMNLPKQ</sequence>
<protein>
    <submittedName>
        <fullName evidence="2">Uncharacterized protein</fullName>
    </submittedName>
</protein>
<evidence type="ECO:0000256" key="1">
    <source>
        <dbReference type="SAM" id="MobiDB-lite"/>
    </source>
</evidence>
<gene>
    <name evidence="2" type="ORF">BLNAU_19111</name>
</gene>
<evidence type="ECO:0000313" key="2">
    <source>
        <dbReference type="EMBL" id="KAK2945967.1"/>
    </source>
</evidence>